<evidence type="ECO:0000256" key="1">
    <source>
        <dbReference type="SAM" id="Phobius"/>
    </source>
</evidence>
<protein>
    <submittedName>
        <fullName evidence="2">Uncharacterized protein</fullName>
    </submittedName>
</protein>
<dbReference type="Pfam" id="PF02667">
    <property type="entry name" value="SCFA_trans"/>
    <property type="match status" value="1"/>
</dbReference>
<name>A0AAV3UIV3_9EURY</name>
<dbReference type="InterPro" id="IPR006160">
    <property type="entry name" value="SCFA_transpt_AtoE"/>
</dbReference>
<dbReference type="EMBL" id="BAABKX010000013">
    <property type="protein sequence ID" value="GAA5052759.1"/>
    <property type="molecule type" value="Genomic_DNA"/>
</dbReference>
<feature type="transmembrane region" description="Helical" evidence="1">
    <location>
        <begin position="20"/>
        <end position="47"/>
    </location>
</feature>
<dbReference type="Proteomes" id="UP001501729">
    <property type="component" value="Unassembled WGS sequence"/>
</dbReference>
<accession>A0AAV3UIV3</accession>
<gene>
    <name evidence="2" type="ORF">GCM10025751_29250</name>
</gene>
<evidence type="ECO:0000313" key="3">
    <source>
        <dbReference type="Proteomes" id="UP001501729"/>
    </source>
</evidence>
<dbReference type="GO" id="GO:0005886">
    <property type="term" value="C:plasma membrane"/>
    <property type="evidence" value="ECO:0007669"/>
    <property type="project" value="TreeGrafter"/>
</dbReference>
<organism evidence="2 3">
    <name type="scientific">Haladaptatus pallidirubidus</name>
    <dbReference type="NCBI Taxonomy" id="1008152"/>
    <lineage>
        <taxon>Archaea</taxon>
        <taxon>Methanobacteriati</taxon>
        <taxon>Methanobacteriota</taxon>
        <taxon>Stenosarchaea group</taxon>
        <taxon>Halobacteria</taxon>
        <taxon>Halobacteriales</taxon>
        <taxon>Haladaptataceae</taxon>
        <taxon>Haladaptatus</taxon>
    </lineage>
</organism>
<dbReference type="AlphaFoldDB" id="A0AAV3UIV3"/>
<keyword evidence="1" id="KW-0472">Membrane</keyword>
<keyword evidence="3" id="KW-1185">Reference proteome</keyword>
<proteinExistence type="predicted"/>
<sequence>MTPKGIVDQINSGVENVASILFQFLFYAGIPGLLTGTALAATIAGFFADIATPLSWPVLGLISARIINVFVPSGGGQWVAQGPILLETTREVGMPH</sequence>
<dbReference type="PANTHER" id="PTHR41983:SF2">
    <property type="entry name" value="SHORT-CHAIN FATTY ACID TRANSPORTER-RELATED"/>
    <property type="match status" value="1"/>
</dbReference>
<reference evidence="2 3" key="1">
    <citation type="journal article" date="2019" name="Int. J. Syst. Evol. Microbiol.">
        <title>The Global Catalogue of Microorganisms (GCM) 10K type strain sequencing project: providing services to taxonomists for standard genome sequencing and annotation.</title>
        <authorList>
            <consortium name="The Broad Institute Genomics Platform"/>
            <consortium name="The Broad Institute Genome Sequencing Center for Infectious Disease"/>
            <person name="Wu L."/>
            <person name="Ma J."/>
        </authorList>
    </citation>
    <scope>NUCLEOTIDE SEQUENCE [LARGE SCALE GENOMIC DNA]</scope>
    <source>
        <strain evidence="2 3">JCM 17504</strain>
    </source>
</reference>
<dbReference type="PANTHER" id="PTHR41983">
    <property type="entry name" value="SHORT-CHAIN FATTY ACID TRANSPORTER-RELATED"/>
    <property type="match status" value="1"/>
</dbReference>
<comment type="caution">
    <text evidence="2">The sequence shown here is derived from an EMBL/GenBank/DDBJ whole genome shotgun (WGS) entry which is preliminary data.</text>
</comment>
<evidence type="ECO:0000313" key="2">
    <source>
        <dbReference type="EMBL" id="GAA5052759.1"/>
    </source>
</evidence>
<keyword evidence="1" id="KW-1133">Transmembrane helix</keyword>
<keyword evidence="1" id="KW-0812">Transmembrane</keyword>